<evidence type="ECO:0000313" key="3">
    <source>
        <dbReference type="EMBL" id="MEV0974288.1"/>
    </source>
</evidence>
<dbReference type="EMBL" id="JBFALK010000029">
    <property type="protein sequence ID" value="MEV0974288.1"/>
    <property type="molecule type" value="Genomic_DNA"/>
</dbReference>
<comment type="caution">
    <text evidence="3">The sequence shown here is derived from an EMBL/GenBank/DDBJ whole genome shotgun (WGS) entry which is preliminary data.</text>
</comment>
<dbReference type="RefSeq" id="WP_358140727.1">
    <property type="nucleotide sequence ID" value="NZ_JBFALK010000029.1"/>
</dbReference>
<feature type="compositionally biased region" description="Low complexity" evidence="1">
    <location>
        <begin position="414"/>
        <end position="428"/>
    </location>
</feature>
<keyword evidence="4" id="KW-1185">Reference proteome</keyword>
<dbReference type="Proteomes" id="UP001551675">
    <property type="component" value="Unassembled WGS sequence"/>
</dbReference>
<gene>
    <name evidence="3" type="ORF">AB0I59_37315</name>
</gene>
<feature type="region of interest" description="Disordered" evidence="1">
    <location>
        <begin position="402"/>
        <end position="519"/>
    </location>
</feature>
<feature type="region of interest" description="Disordered" evidence="1">
    <location>
        <begin position="82"/>
        <end position="151"/>
    </location>
</feature>
<evidence type="ECO:0000256" key="1">
    <source>
        <dbReference type="SAM" id="MobiDB-lite"/>
    </source>
</evidence>
<feature type="compositionally biased region" description="Basic and acidic residues" evidence="1">
    <location>
        <begin position="510"/>
        <end position="519"/>
    </location>
</feature>
<protein>
    <submittedName>
        <fullName evidence="3">DUF222 domain-containing protein</fullName>
    </submittedName>
</protein>
<feature type="compositionally biased region" description="Low complexity" evidence="1">
    <location>
        <begin position="103"/>
        <end position="131"/>
    </location>
</feature>
<sequence length="519" mass="54044">MVELFGPSGFYSEKPADRIESGPCDADWWDRVTAPSSAGIPEISHGTSVLAIDDFLPGKDEIGSRVSSGWVPLEKALPLPGWPRQGTLFRDRDPISSPSKPITTAPETATSETAAPETAASRTAAPAGAASDTPVRETTIGDASGGSSPGAGRVSWPLVASVRETASALALAVVPESAGVCLAEVEDLLFARDRLVSAVAARVERVHAAGEARAHGHASTKLWLRTAAGMSVAGAGRLVALAVELARLPVVRARFADGSLAEGYVTAICAATGRLTDEQAVLAEPILVALADQAGPAEIARAGRYLYAVLNPDGEDDDAEADYRQRFLLVRESSSGGLEGEFRLPREAGARLRALLDAYAKPRAVGDDRPLRVRNADTLIAVLERQIGTELLVLINAESLPDDLPSTTAKDITTSETATADDTATMDAPTEDTATEDAGTGDARAGDASSGDARHAAHIPDVWGSAVSEREPTQDGQGPPQDQPDEAVGGPDVVWEESGTAPYEPGSTRSEPDTARSDP</sequence>
<organism evidence="3 4">
    <name type="scientific">Microtetraspora glauca</name>
    <dbReference type="NCBI Taxonomy" id="1996"/>
    <lineage>
        <taxon>Bacteria</taxon>
        <taxon>Bacillati</taxon>
        <taxon>Actinomycetota</taxon>
        <taxon>Actinomycetes</taxon>
        <taxon>Streptosporangiales</taxon>
        <taxon>Streptosporangiaceae</taxon>
        <taxon>Microtetraspora</taxon>
    </lineage>
</organism>
<feature type="non-terminal residue" evidence="3">
    <location>
        <position position="519"/>
    </location>
</feature>
<dbReference type="InterPro" id="IPR003870">
    <property type="entry name" value="DUF222"/>
</dbReference>
<accession>A0ABV3GRN5</accession>
<feature type="compositionally biased region" description="Low complexity" evidence="1">
    <location>
        <begin position="436"/>
        <end position="451"/>
    </location>
</feature>
<name>A0ABV3GRN5_MICGL</name>
<reference evidence="3 4" key="1">
    <citation type="submission" date="2024-06" db="EMBL/GenBank/DDBJ databases">
        <title>The Natural Products Discovery Center: Release of the First 8490 Sequenced Strains for Exploring Actinobacteria Biosynthetic Diversity.</title>
        <authorList>
            <person name="Kalkreuter E."/>
            <person name="Kautsar S.A."/>
            <person name="Yang D."/>
            <person name="Bader C.D."/>
            <person name="Teijaro C.N."/>
            <person name="Fluegel L."/>
            <person name="Davis C.M."/>
            <person name="Simpson J.R."/>
            <person name="Lauterbach L."/>
            <person name="Steele A.D."/>
            <person name="Gui C."/>
            <person name="Meng S."/>
            <person name="Li G."/>
            <person name="Viehrig K."/>
            <person name="Ye F."/>
            <person name="Su P."/>
            <person name="Kiefer A.F."/>
            <person name="Nichols A."/>
            <person name="Cepeda A.J."/>
            <person name="Yan W."/>
            <person name="Fan B."/>
            <person name="Jiang Y."/>
            <person name="Adhikari A."/>
            <person name="Zheng C.-J."/>
            <person name="Schuster L."/>
            <person name="Cowan T.M."/>
            <person name="Smanski M.J."/>
            <person name="Chevrette M.G."/>
            <person name="De Carvalho L.P.S."/>
            <person name="Shen B."/>
        </authorList>
    </citation>
    <scope>NUCLEOTIDE SEQUENCE [LARGE SCALE GENOMIC DNA]</scope>
    <source>
        <strain evidence="3 4">NPDC050100</strain>
    </source>
</reference>
<proteinExistence type="predicted"/>
<evidence type="ECO:0000313" key="4">
    <source>
        <dbReference type="Proteomes" id="UP001551675"/>
    </source>
</evidence>
<dbReference type="Pfam" id="PF02720">
    <property type="entry name" value="DUF222"/>
    <property type="match status" value="1"/>
</dbReference>
<evidence type="ECO:0000259" key="2">
    <source>
        <dbReference type="Pfam" id="PF02720"/>
    </source>
</evidence>
<feature type="domain" description="DUF222" evidence="2">
    <location>
        <begin position="183"/>
        <end position="390"/>
    </location>
</feature>